<dbReference type="OrthoDB" id="2289831at2759"/>
<feature type="compositionally biased region" description="Basic and acidic residues" evidence="1">
    <location>
        <begin position="42"/>
        <end position="51"/>
    </location>
</feature>
<keyword evidence="2" id="KW-1133">Transmembrane helix</keyword>
<evidence type="ECO:0000313" key="3">
    <source>
        <dbReference type="EMBL" id="KAG2195009.1"/>
    </source>
</evidence>
<dbReference type="AlphaFoldDB" id="A0A8H7UYC8"/>
<sequence length="184" mass="20806">MSKYNNNASDADDVPPPAYQEVATPPFNPNFVSHAHSPPHTPELHYQHHPPEGSQTLYPQIPTSTPVFPQPHHYTSPPQQPIAPHMYSPSPQPQRYQPRYQTIDIPYTANVNTRRTHDRKFPLAAIFFLFGWFCPPLWVIGACCCAGSRNPYEAFWGKANFIMAMALIVSSIVYSAFAMSEYMA</sequence>
<proteinExistence type="predicted"/>
<dbReference type="PANTHER" id="PTHR34078:SF3">
    <property type="entry name" value="TRANSMEMBRANE PROTEIN"/>
    <property type="match status" value="1"/>
</dbReference>
<name>A0A8H7UYC8_9FUNG</name>
<feature type="region of interest" description="Disordered" evidence="1">
    <location>
        <begin position="1"/>
        <end position="93"/>
    </location>
</feature>
<keyword evidence="2" id="KW-0812">Transmembrane</keyword>
<comment type="caution">
    <text evidence="3">The sequence shown here is derived from an EMBL/GenBank/DDBJ whole genome shotgun (WGS) entry which is preliminary data.</text>
</comment>
<reference evidence="3" key="1">
    <citation type="submission" date="2020-12" db="EMBL/GenBank/DDBJ databases">
        <title>Metabolic potential, ecology and presence of endohyphal bacteria is reflected in genomic diversity of Mucoromycotina.</title>
        <authorList>
            <person name="Muszewska A."/>
            <person name="Okrasinska A."/>
            <person name="Steczkiewicz K."/>
            <person name="Drgas O."/>
            <person name="Orlowska M."/>
            <person name="Perlinska-Lenart U."/>
            <person name="Aleksandrzak-Piekarczyk T."/>
            <person name="Szatraj K."/>
            <person name="Zielenkiewicz U."/>
            <person name="Pilsyk S."/>
            <person name="Malc E."/>
            <person name="Mieczkowski P."/>
            <person name="Kruszewska J.S."/>
            <person name="Biernat P."/>
            <person name="Pawlowska J."/>
        </authorList>
    </citation>
    <scope>NUCLEOTIDE SEQUENCE</scope>
    <source>
        <strain evidence="3">WA0000017839</strain>
    </source>
</reference>
<feature type="transmembrane region" description="Helical" evidence="2">
    <location>
        <begin position="161"/>
        <end position="179"/>
    </location>
</feature>
<feature type="compositionally biased region" description="Polar residues" evidence="1">
    <location>
        <begin position="53"/>
        <end position="67"/>
    </location>
</feature>
<dbReference type="PANTHER" id="PTHR34078">
    <property type="entry name" value="EXPRESSED PROTEIN"/>
    <property type="match status" value="1"/>
</dbReference>
<keyword evidence="4" id="KW-1185">Reference proteome</keyword>
<gene>
    <name evidence="3" type="ORF">INT47_005609</name>
</gene>
<keyword evidence="2" id="KW-0472">Membrane</keyword>
<accession>A0A8H7UYC8</accession>
<organism evidence="3 4">
    <name type="scientific">Mucor saturninus</name>
    <dbReference type="NCBI Taxonomy" id="64648"/>
    <lineage>
        <taxon>Eukaryota</taxon>
        <taxon>Fungi</taxon>
        <taxon>Fungi incertae sedis</taxon>
        <taxon>Mucoromycota</taxon>
        <taxon>Mucoromycotina</taxon>
        <taxon>Mucoromycetes</taxon>
        <taxon>Mucorales</taxon>
        <taxon>Mucorineae</taxon>
        <taxon>Mucoraceae</taxon>
        <taxon>Mucor</taxon>
    </lineage>
</organism>
<evidence type="ECO:0000313" key="4">
    <source>
        <dbReference type="Proteomes" id="UP000603453"/>
    </source>
</evidence>
<dbReference type="Proteomes" id="UP000603453">
    <property type="component" value="Unassembled WGS sequence"/>
</dbReference>
<evidence type="ECO:0000256" key="1">
    <source>
        <dbReference type="SAM" id="MobiDB-lite"/>
    </source>
</evidence>
<dbReference type="EMBL" id="JAEPRD010000181">
    <property type="protein sequence ID" value="KAG2195009.1"/>
    <property type="molecule type" value="Genomic_DNA"/>
</dbReference>
<feature type="transmembrane region" description="Helical" evidence="2">
    <location>
        <begin position="121"/>
        <end position="141"/>
    </location>
</feature>
<evidence type="ECO:0000256" key="2">
    <source>
        <dbReference type="SAM" id="Phobius"/>
    </source>
</evidence>
<protein>
    <submittedName>
        <fullName evidence="3">Uncharacterized protein</fullName>
    </submittedName>
</protein>